<comment type="caution">
    <text evidence="1">The sequence shown here is derived from an EMBL/GenBank/DDBJ whole genome shotgun (WGS) entry which is preliminary data.</text>
</comment>
<dbReference type="Gene3D" id="3.30.460.10">
    <property type="entry name" value="Beta Polymerase, domain 2"/>
    <property type="match status" value="1"/>
</dbReference>
<dbReference type="Proteomes" id="UP000715441">
    <property type="component" value="Unassembled WGS sequence"/>
</dbReference>
<dbReference type="SUPFAM" id="SSF81301">
    <property type="entry name" value="Nucleotidyltransferase"/>
    <property type="match status" value="1"/>
</dbReference>
<organism evidence="1 2">
    <name type="scientific">Amycolatopsis acididurans</name>
    <dbReference type="NCBI Taxonomy" id="2724524"/>
    <lineage>
        <taxon>Bacteria</taxon>
        <taxon>Bacillati</taxon>
        <taxon>Actinomycetota</taxon>
        <taxon>Actinomycetes</taxon>
        <taxon>Pseudonocardiales</taxon>
        <taxon>Pseudonocardiaceae</taxon>
        <taxon>Amycolatopsis</taxon>
    </lineage>
</organism>
<dbReference type="EMBL" id="JAAXLS010000011">
    <property type="protein sequence ID" value="NKQ54758.1"/>
    <property type="molecule type" value="Genomic_DNA"/>
</dbReference>
<evidence type="ECO:0000313" key="2">
    <source>
        <dbReference type="Proteomes" id="UP000715441"/>
    </source>
</evidence>
<dbReference type="RefSeq" id="WP_168517016.1">
    <property type="nucleotide sequence ID" value="NZ_JAAXLS010000011.1"/>
</dbReference>
<name>A0ABX1J4S7_9PSEU</name>
<accession>A0ABX1J4S7</accession>
<evidence type="ECO:0000313" key="1">
    <source>
        <dbReference type="EMBL" id="NKQ54758.1"/>
    </source>
</evidence>
<reference evidence="1 2" key="1">
    <citation type="submission" date="2020-04" db="EMBL/GenBank/DDBJ databases">
        <title>Novel species.</title>
        <authorList>
            <person name="Teo W.F.A."/>
            <person name="Lipun K."/>
            <person name="Srisuk N."/>
            <person name="Duangmal K."/>
        </authorList>
    </citation>
    <scope>NUCLEOTIDE SEQUENCE [LARGE SCALE GENOMIC DNA]</scope>
    <source>
        <strain evidence="1 2">K13G38</strain>
    </source>
</reference>
<protein>
    <recommendedName>
        <fullName evidence="3">Nucleotidyltransferase domain-containing protein</fullName>
    </recommendedName>
</protein>
<proteinExistence type="predicted"/>
<keyword evidence="2" id="KW-1185">Reference proteome</keyword>
<sequence length="195" mass="21003">MDTAHRDALARELRRALTSACPGSRTDLSGSLARGTADVFSDVDLRWTVPDDEFADAVAGLTGVLEQVWPVATVRTQESAQRWRVLASFRDLPLFWQLDLDVRAESCPDDAAVDEPPAASALADGIATVRAVLRGQPATAVSLLDRALINVKSEATATGQWREDIARLAAAAAELDPEAREPADELVTLATEYLH</sequence>
<dbReference type="InterPro" id="IPR043519">
    <property type="entry name" value="NT_sf"/>
</dbReference>
<gene>
    <name evidence="1" type="ORF">HFP15_17890</name>
</gene>
<evidence type="ECO:0008006" key="3">
    <source>
        <dbReference type="Google" id="ProtNLM"/>
    </source>
</evidence>